<dbReference type="GO" id="GO:0016491">
    <property type="term" value="F:oxidoreductase activity"/>
    <property type="evidence" value="ECO:0007669"/>
    <property type="project" value="TreeGrafter"/>
</dbReference>
<dbReference type="GO" id="GO:0019748">
    <property type="term" value="P:secondary metabolic process"/>
    <property type="evidence" value="ECO:0007669"/>
    <property type="project" value="TreeGrafter"/>
</dbReference>
<comment type="caution">
    <text evidence="2">The sequence shown here is derived from an EMBL/GenBank/DDBJ whole genome shotgun (WGS) entry which is preliminary data.</text>
</comment>
<proteinExistence type="inferred from homology"/>
<name>A0A8H3FHN6_9LECA</name>
<reference evidence="2" key="1">
    <citation type="submission" date="2021-03" db="EMBL/GenBank/DDBJ databases">
        <authorList>
            <person name="Tagirdzhanova G."/>
        </authorList>
    </citation>
    <scope>NUCLEOTIDE SEQUENCE</scope>
</reference>
<evidence type="ECO:0000313" key="2">
    <source>
        <dbReference type="EMBL" id="CAF9923669.1"/>
    </source>
</evidence>
<gene>
    <name evidence="2" type="ORF">GOMPHAMPRED_003411</name>
</gene>
<dbReference type="Proteomes" id="UP000664169">
    <property type="component" value="Unassembled WGS sequence"/>
</dbReference>
<organism evidence="2 3">
    <name type="scientific">Gomphillus americanus</name>
    <dbReference type="NCBI Taxonomy" id="1940652"/>
    <lineage>
        <taxon>Eukaryota</taxon>
        <taxon>Fungi</taxon>
        <taxon>Dikarya</taxon>
        <taxon>Ascomycota</taxon>
        <taxon>Pezizomycotina</taxon>
        <taxon>Lecanoromycetes</taxon>
        <taxon>OSLEUM clade</taxon>
        <taxon>Ostropomycetidae</taxon>
        <taxon>Ostropales</taxon>
        <taxon>Graphidaceae</taxon>
        <taxon>Gomphilloideae</taxon>
        <taxon>Gomphillus</taxon>
    </lineage>
</organism>
<dbReference type="PANTHER" id="PTHR43544:SF32">
    <property type="entry name" value="CHAIN DEHYDROGENASE, PUTATIVE (AFU_ORTHOLOGUE AFUA_5G01530)-RELATED"/>
    <property type="match status" value="1"/>
</dbReference>
<dbReference type="InterPro" id="IPR051468">
    <property type="entry name" value="Fungal_SecMetab_SDRs"/>
</dbReference>
<dbReference type="EMBL" id="CAJPDQ010000020">
    <property type="protein sequence ID" value="CAF9923669.1"/>
    <property type="molecule type" value="Genomic_DNA"/>
</dbReference>
<evidence type="ECO:0000256" key="1">
    <source>
        <dbReference type="ARBA" id="ARBA00006484"/>
    </source>
</evidence>
<dbReference type="Pfam" id="PF00106">
    <property type="entry name" value="adh_short"/>
    <property type="match status" value="1"/>
</dbReference>
<protein>
    <submittedName>
        <fullName evidence="2">Uncharacterized protein</fullName>
    </submittedName>
</protein>
<accession>A0A8H3FHN6</accession>
<keyword evidence="3" id="KW-1185">Reference proteome</keyword>
<sequence length="253" mass="27300">MSRTVVLVTGANQGLGFEVVKKLVAEQENYTVILCSRDLKRGKEAAAQITNLAKNSEVDVLQLDVTSDASIAAAVTAVEQKYGELDVLFNNAGIARASGSEREAMLKVYEVNVVGVVLVTKAFLPLVMKSKTKRLVIMSSDVGSISWATNPDYRYFFYQDTTYKPTKAAVNMVGAVMSNLHGKDGLKVNIVNPGLRTTNLNNYTKDGGSAEGGAFEACRMITLGSEGDVLTYTEDSRDPAGPYIGGEKKNIPW</sequence>
<dbReference type="GO" id="GO:0005737">
    <property type="term" value="C:cytoplasm"/>
    <property type="evidence" value="ECO:0007669"/>
    <property type="project" value="TreeGrafter"/>
</dbReference>
<comment type="similarity">
    <text evidence="1">Belongs to the short-chain dehydrogenases/reductases (SDR) family.</text>
</comment>
<dbReference type="AlphaFoldDB" id="A0A8H3FHN6"/>
<dbReference type="InterPro" id="IPR002347">
    <property type="entry name" value="SDR_fam"/>
</dbReference>
<dbReference type="SUPFAM" id="SSF51735">
    <property type="entry name" value="NAD(P)-binding Rossmann-fold domains"/>
    <property type="match status" value="1"/>
</dbReference>
<dbReference type="PANTHER" id="PTHR43544">
    <property type="entry name" value="SHORT-CHAIN DEHYDROGENASE/REDUCTASE"/>
    <property type="match status" value="1"/>
</dbReference>
<dbReference type="PRINTS" id="PR00081">
    <property type="entry name" value="GDHRDH"/>
</dbReference>
<dbReference type="Gene3D" id="3.40.50.720">
    <property type="entry name" value="NAD(P)-binding Rossmann-like Domain"/>
    <property type="match status" value="1"/>
</dbReference>
<dbReference type="OrthoDB" id="1933717at2759"/>
<dbReference type="InterPro" id="IPR036291">
    <property type="entry name" value="NAD(P)-bd_dom_sf"/>
</dbReference>
<evidence type="ECO:0000313" key="3">
    <source>
        <dbReference type="Proteomes" id="UP000664169"/>
    </source>
</evidence>